<feature type="compositionally biased region" description="Basic and acidic residues" evidence="1">
    <location>
        <begin position="70"/>
        <end position="84"/>
    </location>
</feature>
<name>A0AA39PZR5_9AGAR</name>
<evidence type="ECO:0000313" key="3">
    <source>
        <dbReference type="Proteomes" id="UP001175228"/>
    </source>
</evidence>
<gene>
    <name evidence="2" type="ORF">EDD18DRAFT_1356925</name>
</gene>
<accession>A0AA39PZR5</accession>
<sequence length="92" mass="10300">MPKLYANTVYMVLNSRIRIMGGRDTYTSSNDMETTTTLTRDIPSHSIHGAQRMDGVQEQVSVVTITKEVFSSDHETSRTEDIPLDKSTGYSV</sequence>
<dbReference type="AlphaFoldDB" id="A0AA39PZR5"/>
<protein>
    <submittedName>
        <fullName evidence="2">Uncharacterized protein</fullName>
    </submittedName>
</protein>
<organism evidence="2 3">
    <name type="scientific">Armillaria luteobubalina</name>
    <dbReference type="NCBI Taxonomy" id="153913"/>
    <lineage>
        <taxon>Eukaryota</taxon>
        <taxon>Fungi</taxon>
        <taxon>Dikarya</taxon>
        <taxon>Basidiomycota</taxon>
        <taxon>Agaricomycotina</taxon>
        <taxon>Agaricomycetes</taxon>
        <taxon>Agaricomycetidae</taxon>
        <taxon>Agaricales</taxon>
        <taxon>Marasmiineae</taxon>
        <taxon>Physalacriaceae</taxon>
        <taxon>Armillaria</taxon>
    </lineage>
</organism>
<dbReference type="EMBL" id="JAUEPU010000026">
    <property type="protein sequence ID" value="KAK0493025.1"/>
    <property type="molecule type" value="Genomic_DNA"/>
</dbReference>
<comment type="caution">
    <text evidence="2">The sequence shown here is derived from an EMBL/GenBank/DDBJ whole genome shotgun (WGS) entry which is preliminary data.</text>
</comment>
<keyword evidence="3" id="KW-1185">Reference proteome</keyword>
<proteinExistence type="predicted"/>
<feature type="region of interest" description="Disordered" evidence="1">
    <location>
        <begin position="70"/>
        <end position="92"/>
    </location>
</feature>
<dbReference type="Proteomes" id="UP001175228">
    <property type="component" value="Unassembled WGS sequence"/>
</dbReference>
<evidence type="ECO:0000256" key="1">
    <source>
        <dbReference type="SAM" id="MobiDB-lite"/>
    </source>
</evidence>
<evidence type="ECO:0000313" key="2">
    <source>
        <dbReference type="EMBL" id="KAK0493025.1"/>
    </source>
</evidence>
<reference evidence="2" key="1">
    <citation type="submission" date="2023-06" db="EMBL/GenBank/DDBJ databases">
        <authorList>
            <consortium name="Lawrence Berkeley National Laboratory"/>
            <person name="Ahrendt S."/>
            <person name="Sahu N."/>
            <person name="Indic B."/>
            <person name="Wong-Bajracharya J."/>
            <person name="Merenyi Z."/>
            <person name="Ke H.-M."/>
            <person name="Monk M."/>
            <person name="Kocsube S."/>
            <person name="Drula E."/>
            <person name="Lipzen A."/>
            <person name="Balint B."/>
            <person name="Henrissat B."/>
            <person name="Andreopoulos B."/>
            <person name="Martin F.M."/>
            <person name="Harder C.B."/>
            <person name="Rigling D."/>
            <person name="Ford K.L."/>
            <person name="Foster G.D."/>
            <person name="Pangilinan J."/>
            <person name="Papanicolaou A."/>
            <person name="Barry K."/>
            <person name="LaButti K."/>
            <person name="Viragh M."/>
            <person name="Koriabine M."/>
            <person name="Yan M."/>
            <person name="Riley R."/>
            <person name="Champramary S."/>
            <person name="Plett K.L."/>
            <person name="Tsai I.J."/>
            <person name="Slot J."/>
            <person name="Sipos G."/>
            <person name="Plett J."/>
            <person name="Nagy L.G."/>
            <person name="Grigoriev I.V."/>
        </authorList>
    </citation>
    <scope>NUCLEOTIDE SEQUENCE</scope>
    <source>
        <strain evidence="2">HWK02</strain>
    </source>
</reference>